<keyword evidence="3 6" id="KW-0489">Methyltransferase</keyword>
<feature type="binding site" evidence="6">
    <location>
        <begin position="128"/>
        <end position="129"/>
    </location>
    <ligand>
        <name>S-adenosyl-L-methionine</name>
        <dbReference type="ChEBI" id="CHEBI:59789"/>
    </ligand>
</feature>
<evidence type="ECO:0000256" key="3">
    <source>
        <dbReference type="ARBA" id="ARBA00022603"/>
    </source>
</evidence>
<protein>
    <recommendedName>
        <fullName evidence="6">Ribosomal RNA small subunit methyltransferase G</fullName>
        <ecNumber evidence="6">2.1.1.-</ecNumber>
    </recommendedName>
    <alternativeName>
        <fullName evidence="6">16S rRNA 7-methylguanosine methyltransferase</fullName>
        <shortName evidence="6">16S rRNA m7G methyltransferase</shortName>
    </alternativeName>
</protein>
<dbReference type="HAMAP" id="MF_00074">
    <property type="entry name" value="16SrRNA_methyltr_G"/>
    <property type="match status" value="1"/>
</dbReference>
<dbReference type="GO" id="GO:0005829">
    <property type="term" value="C:cytosol"/>
    <property type="evidence" value="ECO:0007669"/>
    <property type="project" value="TreeGrafter"/>
</dbReference>
<feature type="binding site" evidence="6">
    <location>
        <position position="82"/>
    </location>
    <ligand>
        <name>S-adenosyl-L-methionine</name>
        <dbReference type="ChEBI" id="CHEBI:59789"/>
    </ligand>
</feature>
<evidence type="ECO:0000256" key="4">
    <source>
        <dbReference type="ARBA" id="ARBA00022679"/>
    </source>
</evidence>
<dbReference type="AlphaFoldDB" id="A0A9D1L321"/>
<dbReference type="SUPFAM" id="SSF53335">
    <property type="entry name" value="S-adenosyl-L-methionine-dependent methyltransferases"/>
    <property type="match status" value="1"/>
</dbReference>
<name>A0A9D1L321_9BACT</name>
<keyword evidence="5 6" id="KW-0949">S-adenosyl-L-methionine</keyword>
<evidence type="ECO:0000313" key="7">
    <source>
        <dbReference type="EMBL" id="HIU22250.1"/>
    </source>
</evidence>
<comment type="caution">
    <text evidence="7">The sequence shown here is derived from an EMBL/GenBank/DDBJ whole genome shotgun (WGS) entry which is preliminary data.</text>
</comment>
<dbReference type="EMBL" id="DVML01000009">
    <property type="protein sequence ID" value="HIU22250.1"/>
    <property type="molecule type" value="Genomic_DNA"/>
</dbReference>
<dbReference type="FunFam" id="3.40.50.150:FF:000041">
    <property type="entry name" value="Ribosomal RNA small subunit methyltransferase G"/>
    <property type="match status" value="1"/>
</dbReference>
<dbReference type="NCBIfam" id="TIGR00138">
    <property type="entry name" value="rsmG_gidB"/>
    <property type="match status" value="1"/>
</dbReference>
<evidence type="ECO:0000313" key="8">
    <source>
        <dbReference type="Proteomes" id="UP000824087"/>
    </source>
</evidence>
<keyword evidence="1 6" id="KW-0963">Cytoplasm</keyword>
<evidence type="ECO:0000256" key="6">
    <source>
        <dbReference type="HAMAP-Rule" id="MF_00074"/>
    </source>
</evidence>
<dbReference type="Proteomes" id="UP000824087">
    <property type="component" value="Unassembled WGS sequence"/>
</dbReference>
<organism evidence="7 8">
    <name type="scientific">Candidatus Fimihabitans intestinipullorum</name>
    <dbReference type="NCBI Taxonomy" id="2840820"/>
    <lineage>
        <taxon>Bacteria</taxon>
        <taxon>Bacillati</taxon>
        <taxon>Mycoplasmatota</taxon>
        <taxon>Mycoplasmatota incertae sedis</taxon>
        <taxon>Candidatus Fimihabitans</taxon>
    </lineage>
</organism>
<evidence type="ECO:0000256" key="5">
    <source>
        <dbReference type="ARBA" id="ARBA00022691"/>
    </source>
</evidence>
<comment type="function">
    <text evidence="6">Specifically methylates the N7 position of a guanine in 16S rRNA.</text>
</comment>
<dbReference type="PANTHER" id="PTHR31760:SF0">
    <property type="entry name" value="S-ADENOSYL-L-METHIONINE-DEPENDENT METHYLTRANSFERASES SUPERFAMILY PROTEIN"/>
    <property type="match status" value="1"/>
</dbReference>
<sequence length="234" mass="27030">MTEQEFIQELSKINITPTEFQLKQLEKYYELLIEWNKVMNLTGITEKDQVYLKHFYDSATLASAIDLNNEKSLCDVGTGAGFPGIVIKILFPNLKVVLIDSLQKRINFLNQVIQELDLKNIEVYHARAEEFAQNHREEFDVVTARAVASLPVLLEYCVPLVKVGKYFIPMKASIEEEMVLSSKAIQILKVEIESLEKFELPFEKSLRSILKLKKVGETSKKYPRKYSEIKKRPL</sequence>
<feature type="binding site" evidence="6">
    <location>
        <position position="77"/>
    </location>
    <ligand>
        <name>S-adenosyl-L-methionine</name>
        <dbReference type="ChEBI" id="CHEBI:59789"/>
    </ligand>
</feature>
<comment type="similarity">
    <text evidence="6">Belongs to the methyltransferase superfamily. RNA methyltransferase RsmG family.</text>
</comment>
<dbReference type="GO" id="GO:0070043">
    <property type="term" value="F:rRNA (guanine-N7-)-methyltransferase activity"/>
    <property type="evidence" value="ECO:0007669"/>
    <property type="project" value="UniProtKB-UniRule"/>
</dbReference>
<gene>
    <name evidence="6 7" type="primary">rsmG</name>
    <name evidence="7" type="ORF">IAD49_01575</name>
</gene>
<dbReference type="CDD" id="cd02440">
    <property type="entry name" value="AdoMet_MTases"/>
    <property type="match status" value="1"/>
</dbReference>
<dbReference type="PIRSF" id="PIRSF003078">
    <property type="entry name" value="GidB"/>
    <property type="match status" value="1"/>
</dbReference>
<comment type="caution">
    <text evidence="6">Lacks conserved residue(s) required for the propagation of feature annotation.</text>
</comment>
<reference evidence="7" key="2">
    <citation type="journal article" date="2021" name="PeerJ">
        <title>Extensive microbial diversity within the chicken gut microbiome revealed by metagenomics and culture.</title>
        <authorList>
            <person name="Gilroy R."/>
            <person name="Ravi A."/>
            <person name="Getino M."/>
            <person name="Pursley I."/>
            <person name="Horton D.L."/>
            <person name="Alikhan N.F."/>
            <person name="Baker D."/>
            <person name="Gharbi K."/>
            <person name="Hall N."/>
            <person name="Watson M."/>
            <person name="Adriaenssens E.M."/>
            <person name="Foster-Nyarko E."/>
            <person name="Jarju S."/>
            <person name="Secka A."/>
            <person name="Antonio M."/>
            <person name="Oren A."/>
            <person name="Chaudhuri R.R."/>
            <person name="La Ragione R."/>
            <person name="Hildebrand F."/>
            <person name="Pallen M.J."/>
        </authorList>
    </citation>
    <scope>NUCLEOTIDE SEQUENCE</scope>
    <source>
        <strain evidence="7">CHK197-8231</strain>
    </source>
</reference>
<dbReference type="InterPro" id="IPR029063">
    <property type="entry name" value="SAM-dependent_MTases_sf"/>
</dbReference>
<proteinExistence type="inferred from homology"/>
<keyword evidence="4 6" id="KW-0808">Transferase</keyword>
<evidence type="ECO:0000256" key="1">
    <source>
        <dbReference type="ARBA" id="ARBA00022490"/>
    </source>
</evidence>
<dbReference type="InterPro" id="IPR003682">
    <property type="entry name" value="rRNA_ssu_MeTfrase_G"/>
</dbReference>
<evidence type="ECO:0000256" key="2">
    <source>
        <dbReference type="ARBA" id="ARBA00022552"/>
    </source>
</evidence>
<feature type="binding site" evidence="6">
    <location>
        <position position="145"/>
    </location>
    <ligand>
        <name>S-adenosyl-L-methionine</name>
        <dbReference type="ChEBI" id="CHEBI:59789"/>
    </ligand>
</feature>
<dbReference type="PANTHER" id="PTHR31760">
    <property type="entry name" value="S-ADENOSYL-L-METHIONINE-DEPENDENT METHYLTRANSFERASES SUPERFAMILY PROTEIN"/>
    <property type="match status" value="1"/>
</dbReference>
<dbReference type="Pfam" id="PF02527">
    <property type="entry name" value="GidB"/>
    <property type="match status" value="1"/>
</dbReference>
<dbReference type="Gene3D" id="3.40.50.150">
    <property type="entry name" value="Vaccinia Virus protein VP39"/>
    <property type="match status" value="1"/>
</dbReference>
<reference evidence="7" key="1">
    <citation type="submission" date="2020-10" db="EMBL/GenBank/DDBJ databases">
        <authorList>
            <person name="Gilroy R."/>
        </authorList>
    </citation>
    <scope>NUCLEOTIDE SEQUENCE</scope>
    <source>
        <strain evidence="7">CHK197-8231</strain>
    </source>
</reference>
<keyword evidence="2 6" id="KW-0698">rRNA processing</keyword>
<accession>A0A9D1L321</accession>
<comment type="subcellular location">
    <subcellularLocation>
        <location evidence="6">Cytoplasm</location>
    </subcellularLocation>
</comment>
<dbReference type="EC" id="2.1.1.-" evidence="6"/>